<keyword evidence="2" id="KW-1185">Reference proteome</keyword>
<sequence>MIRIDTVGIRPMRIDTYLFLSDRIGLRRTINNAIVVPLARSGVPQELVQENHLNWLSIHFRSYLNNGAMLRPSILMTANCSEARLSCTHTFWTHARWEGCKEEFLVECLIISRQPNT</sequence>
<evidence type="ECO:0000313" key="1">
    <source>
        <dbReference type="EMBL" id="EYC17506.1"/>
    </source>
</evidence>
<comment type="caution">
    <text evidence="1">The sequence shown here is derived from an EMBL/GenBank/DDBJ whole genome shotgun (WGS) entry which is preliminary data.</text>
</comment>
<gene>
    <name evidence="1" type="primary">Acey_s0030.g2095</name>
    <name evidence="1" type="ORF">Y032_0030g2095</name>
</gene>
<dbReference type="Proteomes" id="UP000024635">
    <property type="component" value="Unassembled WGS sequence"/>
</dbReference>
<evidence type="ECO:0000313" key="2">
    <source>
        <dbReference type="Proteomes" id="UP000024635"/>
    </source>
</evidence>
<name>A0A016URG6_9BILA</name>
<dbReference type="EMBL" id="JARK01001366">
    <property type="protein sequence ID" value="EYC17506.1"/>
    <property type="molecule type" value="Genomic_DNA"/>
</dbReference>
<organism evidence="1 2">
    <name type="scientific">Ancylostoma ceylanicum</name>
    <dbReference type="NCBI Taxonomy" id="53326"/>
    <lineage>
        <taxon>Eukaryota</taxon>
        <taxon>Metazoa</taxon>
        <taxon>Ecdysozoa</taxon>
        <taxon>Nematoda</taxon>
        <taxon>Chromadorea</taxon>
        <taxon>Rhabditida</taxon>
        <taxon>Rhabditina</taxon>
        <taxon>Rhabditomorpha</taxon>
        <taxon>Strongyloidea</taxon>
        <taxon>Ancylostomatidae</taxon>
        <taxon>Ancylostomatinae</taxon>
        <taxon>Ancylostoma</taxon>
    </lineage>
</organism>
<proteinExistence type="predicted"/>
<protein>
    <submittedName>
        <fullName evidence="1">Uncharacterized protein</fullName>
    </submittedName>
</protein>
<dbReference type="AlphaFoldDB" id="A0A016URG6"/>
<accession>A0A016URG6</accession>
<reference evidence="2" key="1">
    <citation type="journal article" date="2015" name="Nat. Genet.">
        <title>The genome and transcriptome of the zoonotic hookworm Ancylostoma ceylanicum identify infection-specific gene families.</title>
        <authorList>
            <person name="Schwarz E.M."/>
            <person name="Hu Y."/>
            <person name="Antoshechkin I."/>
            <person name="Miller M.M."/>
            <person name="Sternberg P.W."/>
            <person name="Aroian R.V."/>
        </authorList>
    </citation>
    <scope>NUCLEOTIDE SEQUENCE</scope>
    <source>
        <strain evidence="2">HY135</strain>
    </source>
</reference>